<organism evidence="5 6">
    <name type="scientific">Antribacter soli</name>
    <dbReference type="NCBI Taxonomy" id="2910976"/>
    <lineage>
        <taxon>Bacteria</taxon>
        <taxon>Bacillati</taxon>
        <taxon>Actinomycetota</taxon>
        <taxon>Actinomycetes</taxon>
        <taxon>Micrococcales</taxon>
        <taxon>Promicromonosporaceae</taxon>
        <taxon>Antribacter</taxon>
    </lineage>
</organism>
<dbReference type="EMBL" id="JAKGSG010000054">
    <property type="protein sequence ID" value="MCF4123127.1"/>
    <property type="molecule type" value="Genomic_DNA"/>
</dbReference>
<dbReference type="Pfam" id="PF02311">
    <property type="entry name" value="AraC_binding"/>
    <property type="match status" value="1"/>
</dbReference>
<dbReference type="Gene3D" id="2.60.120.280">
    <property type="entry name" value="Regulatory protein AraC"/>
    <property type="match status" value="1"/>
</dbReference>
<dbReference type="SMART" id="SM00342">
    <property type="entry name" value="HTH_ARAC"/>
    <property type="match status" value="1"/>
</dbReference>
<evidence type="ECO:0000313" key="5">
    <source>
        <dbReference type="EMBL" id="MCF4123127.1"/>
    </source>
</evidence>
<evidence type="ECO:0000256" key="2">
    <source>
        <dbReference type="ARBA" id="ARBA00023125"/>
    </source>
</evidence>
<dbReference type="GO" id="GO:0003700">
    <property type="term" value="F:DNA-binding transcription factor activity"/>
    <property type="evidence" value="ECO:0007669"/>
    <property type="project" value="InterPro"/>
</dbReference>
<keyword evidence="1" id="KW-0805">Transcription regulation</keyword>
<sequence>MSSSAVRISSQDEVGTRLGRVRTTGFVENGPAFVPRPRRVLESYALVLVHAGVGAYVDDEIGSRPIEPGDVITVSPGCPHWYGPPPGGTWSEIFLVFDGPLFDALAVDGVLDARDPIRRVAPLKVWRDRVAEFADRVRPGDTTARRRELLELAALLVDVRGERHDVEPVTRGIRHAKNRLAGDLRADLDLRAVAASAGLPYETFRKQFRAAVGTSPAAFRLDRRIEAARALLRMTDMTHAAIAASLGFADEYHFAKRFRERAGVSPRDYRRARSKI</sequence>
<evidence type="ECO:0000256" key="3">
    <source>
        <dbReference type="ARBA" id="ARBA00023163"/>
    </source>
</evidence>
<evidence type="ECO:0000259" key="4">
    <source>
        <dbReference type="PROSITE" id="PS01124"/>
    </source>
</evidence>
<dbReference type="SUPFAM" id="SSF46689">
    <property type="entry name" value="Homeodomain-like"/>
    <property type="match status" value="2"/>
</dbReference>
<keyword evidence="6" id="KW-1185">Reference proteome</keyword>
<dbReference type="InterPro" id="IPR003313">
    <property type="entry name" value="AraC-bd"/>
</dbReference>
<dbReference type="RefSeq" id="WP_236090938.1">
    <property type="nucleotide sequence ID" value="NZ_JAKGSG010000054.1"/>
</dbReference>
<dbReference type="Proteomes" id="UP001165405">
    <property type="component" value="Unassembled WGS sequence"/>
</dbReference>
<dbReference type="GO" id="GO:0043565">
    <property type="term" value="F:sequence-specific DNA binding"/>
    <property type="evidence" value="ECO:0007669"/>
    <property type="project" value="InterPro"/>
</dbReference>
<protein>
    <submittedName>
        <fullName evidence="5">AraC family transcriptional regulator</fullName>
    </submittedName>
</protein>
<name>A0AA41QHA0_9MICO</name>
<feature type="domain" description="HTH araC/xylS-type" evidence="4">
    <location>
        <begin position="174"/>
        <end position="272"/>
    </location>
</feature>
<accession>A0AA41QHA0</accession>
<reference evidence="5" key="1">
    <citation type="submission" date="2022-01" db="EMBL/GenBank/DDBJ databases">
        <title>Antribacter sp. nov., isolated from Guizhou of China.</title>
        <authorList>
            <person name="Chengliang C."/>
            <person name="Ya Z."/>
        </authorList>
    </citation>
    <scope>NUCLEOTIDE SEQUENCE</scope>
    <source>
        <strain evidence="5">KLBMP 9083</strain>
    </source>
</reference>
<dbReference type="PANTHER" id="PTHR46796">
    <property type="entry name" value="HTH-TYPE TRANSCRIPTIONAL ACTIVATOR RHAS-RELATED"/>
    <property type="match status" value="1"/>
</dbReference>
<dbReference type="InterPro" id="IPR050204">
    <property type="entry name" value="AraC_XylS_family_regulators"/>
</dbReference>
<comment type="caution">
    <text evidence="5">The sequence shown here is derived from an EMBL/GenBank/DDBJ whole genome shotgun (WGS) entry which is preliminary data.</text>
</comment>
<keyword evidence="2" id="KW-0238">DNA-binding</keyword>
<evidence type="ECO:0000256" key="1">
    <source>
        <dbReference type="ARBA" id="ARBA00023015"/>
    </source>
</evidence>
<dbReference type="InterPro" id="IPR009057">
    <property type="entry name" value="Homeodomain-like_sf"/>
</dbReference>
<dbReference type="InterPro" id="IPR037923">
    <property type="entry name" value="HTH-like"/>
</dbReference>
<dbReference type="InterPro" id="IPR018060">
    <property type="entry name" value="HTH_AraC"/>
</dbReference>
<dbReference type="Pfam" id="PF12833">
    <property type="entry name" value="HTH_18"/>
    <property type="match status" value="1"/>
</dbReference>
<dbReference type="AlphaFoldDB" id="A0AA41QHA0"/>
<keyword evidence="3" id="KW-0804">Transcription</keyword>
<evidence type="ECO:0000313" key="6">
    <source>
        <dbReference type="Proteomes" id="UP001165405"/>
    </source>
</evidence>
<gene>
    <name evidence="5" type="ORF">L1785_19325</name>
</gene>
<dbReference type="PROSITE" id="PS01124">
    <property type="entry name" value="HTH_ARAC_FAMILY_2"/>
    <property type="match status" value="1"/>
</dbReference>
<dbReference type="Gene3D" id="1.10.10.60">
    <property type="entry name" value="Homeodomain-like"/>
    <property type="match status" value="2"/>
</dbReference>
<proteinExistence type="predicted"/>
<dbReference type="SUPFAM" id="SSF51215">
    <property type="entry name" value="Regulatory protein AraC"/>
    <property type="match status" value="1"/>
</dbReference>